<evidence type="ECO:0000256" key="10">
    <source>
        <dbReference type="RuleBase" id="RU000461"/>
    </source>
</evidence>
<dbReference type="InParanoid" id="A0A401G9Y1"/>
<reference evidence="11 12" key="1">
    <citation type="journal article" date="2018" name="Sci. Rep.">
        <title>Genome sequence of the cauliflower mushroom Sparassis crispa (Hanabiratake) and its association with beneficial usage.</title>
        <authorList>
            <person name="Kiyama R."/>
            <person name="Furutani Y."/>
            <person name="Kawaguchi K."/>
            <person name="Nakanishi T."/>
        </authorList>
    </citation>
    <scope>NUCLEOTIDE SEQUENCE [LARGE SCALE GENOMIC DNA]</scope>
</reference>
<dbReference type="GO" id="GO:0004497">
    <property type="term" value="F:monooxygenase activity"/>
    <property type="evidence" value="ECO:0007669"/>
    <property type="project" value="UniProtKB-KW"/>
</dbReference>
<dbReference type="InterPro" id="IPR017972">
    <property type="entry name" value="Cyt_P450_CS"/>
</dbReference>
<dbReference type="InterPro" id="IPR002401">
    <property type="entry name" value="Cyt_P450_E_grp-I"/>
</dbReference>
<evidence type="ECO:0000256" key="9">
    <source>
        <dbReference type="PIRSR" id="PIRSR602401-1"/>
    </source>
</evidence>
<dbReference type="OrthoDB" id="1470350at2759"/>
<dbReference type="STRING" id="139825.A0A401G9Y1"/>
<comment type="pathway">
    <text evidence="2">Secondary metabolite biosynthesis.</text>
</comment>
<evidence type="ECO:0000313" key="12">
    <source>
        <dbReference type="Proteomes" id="UP000287166"/>
    </source>
</evidence>
<dbReference type="PROSITE" id="PS00086">
    <property type="entry name" value="CYTOCHROME_P450"/>
    <property type="match status" value="1"/>
</dbReference>
<evidence type="ECO:0000256" key="7">
    <source>
        <dbReference type="ARBA" id="ARBA00023004"/>
    </source>
</evidence>
<keyword evidence="12" id="KW-1185">Reference proteome</keyword>
<keyword evidence="4 9" id="KW-0349">Heme</keyword>
<sequence>MWGKVFVAAFFVFLTTRILRFRANLKTVGNLPGLRSAFNPFSLLGAITPTCYLNGGLNWQWLWRRSIYKYYGKQTISCVPILHGEPTVYTISQDVAKQILTASHGFFKSPESTAALMLWGDNVVSSNYDTYRKHRRVVGPAFTGATYAFVAKETVRLYYEMVDGEDWPQKQVVTVDSINQYLSKFALGIVTRCGFGLPFTWVASTEDADGLSFDKALAIVSEGAIMRLATPGWAYKLPIEKLHELDNAYRQLSVFMSSFVANKKEELSSSADPVEGAGSDLFTRLVTASEAEGKDGLVESELIGNIFTFMFAGHETTAHTLAATVAMLALHEKEQEDVYKHIQKVIPSGRDPTFEDYVRLDKVLACFQEAARLFPAGYVVTRDTTETVALRIPPEDGGGTLVLPPGVRVIIDMIGLHYNPSLFPDPEQFDPSRWLGIAESELSFFGLGPRACLGRKFAMTEAVCLLTLLVRDWELGVSLREGESKVQWRERVMQGRMLGLAFGVPNIPVRLRRRRAA</sequence>
<dbReference type="PANTHER" id="PTHR24305">
    <property type="entry name" value="CYTOCHROME P450"/>
    <property type="match status" value="1"/>
</dbReference>
<evidence type="ECO:0000256" key="1">
    <source>
        <dbReference type="ARBA" id="ARBA00001971"/>
    </source>
</evidence>
<dbReference type="InterPro" id="IPR036396">
    <property type="entry name" value="Cyt_P450_sf"/>
</dbReference>
<dbReference type="AlphaFoldDB" id="A0A401G9Y1"/>
<dbReference type="Proteomes" id="UP000287166">
    <property type="component" value="Unassembled WGS sequence"/>
</dbReference>
<gene>
    <name evidence="11" type="ORF">SCP_0201930</name>
</gene>
<dbReference type="Gene3D" id="1.10.630.10">
    <property type="entry name" value="Cytochrome P450"/>
    <property type="match status" value="1"/>
</dbReference>
<comment type="caution">
    <text evidence="11">The sequence shown here is derived from an EMBL/GenBank/DDBJ whole genome shotgun (WGS) entry which is preliminary data.</text>
</comment>
<dbReference type="SUPFAM" id="SSF48264">
    <property type="entry name" value="Cytochrome P450"/>
    <property type="match status" value="1"/>
</dbReference>
<dbReference type="PRINTS" id="PR00385">
    <property type="entry name" value="P450"/>
</dbReference>
<evidence type="ECO:0000256" key="3">
    <source>
        <dbReference type="ARBA" id="ARBA00010617"/>
    </source>
</evidence>
<dbReference type="GeneID" id="38775913"/>
<dbReference type="RefSeq" id="XP_027609909.1">
    <property type="nucleotide sequence ID" value="XM_027754108.1"/>
</dbReference>
<evidence type="ECO:0000256" key="8">
    <source>
        <dbReference type="ARBA" id="ARBA00023033"/>
    </source>
</evidence>
<comment type="similarity">
    <text evidence="3 10">Belongs to the cytochrome P450 family.</text>
</comment>
<dbReference type="GO" id="GO:0020037">
    <property type="term" value="F:heme binding"/>
    <property type="evidence" value="ECO:0007669"/>
    <property type="project" value="InterPro"/>
</dbReference>
<keyword evidence="5 9" id="KW-0479">Metal-binding</keyword>
<feature type="binding site" description="axial binding residue" evidence="9">
    <location>
        <position position="452"/>
    </location>
    <ligand>
        <name>heme</name>
        <dbReference type="ChEBI" id="CHEBI:30413"/>
    </ligand>
    <ligandPart>
        <name>Fe</name>
        <dbReference type="ChEBI" id="CHEBI:18248"/>
    </ligandPart>
</feature>
<protein>
    <recommendedName>
        <fullName evidence="13">Cytochrome P450</fullName>
    </recommendedName>
</protein>
<dbReference type="PRINTS" id="PR00463">
    <property type="entry name" value="EP450I"/>
</dbReference>
<dbReference type="Pfam" id="PF00067">
    <property type="entry name" value="p450"/>
    <property type="match status" value="1"/>
</dbReference>
<evidence type="ECO:0000256" key="6">
    <source>
        <dbReference type="ARBA" id="ARBA00023002"/>
    </source>
</evidence>
<organism evidence="11 12">
    <name type="scientific">Sparassis crispa</name>
    <dbReference type="NCBI Taxonomy" id="139825"/>
    <lineage>
        <taxon>Eukaryota</taxon>
        <taxon>Fungi</taxon>
        <taxon>Dikarya</taxon>
        <taxon>Basidiomycota</taxon>
        <taxon>Agaricomycotina</taxon>
        <taxon>Agaricomycetes</taxon>
        <taxon>Polyporales</taxon>
        <taxon>Sparassidaceae</taxon>
        <taxon>Sparassis</taxon>
    </lineage>
</organism>
<accession>A0A401G9Y1</accession>
<dbReference type="EMBL" id="BFAD01000002">
    <property type="protein sequence ID" value="GBE78996.1"/>
    <property type="molecule type" value="Genomic_DNA"/>
</dbReference>
<proteinExistence type="inferred from homology"/>
<dbReference type="GO" id="GO:0005506">
    <property type="term" value="F:iron ion binding"/>
    <property type="evidence" value="ECO:0007669"/>
    <property type="project" value="InterPro"/>
</dbReference>
<dbReference type="GO" id="GO:0016705">
    <property type="term" value="F:oxidoreductase activity, acting on paired donors, with incorporation or reduction of molecular oxygen"/>
    <property type="evidence" value="ECO:0007669"/>
    <property type="project" value="InterPro"/>
</dbReference>
<dbReference type="InterPro" id="IPR050121">
    <property type="entry name" value="Cytochrome_P450_monoxygenase"/>
</dbReference>
<name>A0A401G9Y1_9APHY</name>
<evidence type="ECO:0000313" key="11">
    <source>
        <dbReference type="EMBL" id="GBE78996.1"/>
    </source>
</evidence>
<comment type="cofactor">
    <cofactor evidence="1 9">
        <name>heme</name>
        <dbReference type="ChEBI" id="CHEBI:30413"/>
    </cofactor>
</comment>
<evidence type="ECO:0000256" key="5">
    <source>
        <dbReference type="ARBA" id="ARBA00022723"/>
    </source>
</evidence>
<dbReference type="InterPro" id="IPR001128">
    <property type="entry name" value="Cyt_P450"/>
</dbReference>
<keyword evidence="8 10" id="KW-0503">Monooxygenase</keyword>
<evidence type="ECO:0008006" key="13">
    <source>
        <dbReference type="Google" id="ProtNLM"/>
    </source>
</evidence>
<evidence type="ECO:0000256" key="2">
    <source>
        <dbReference type="ARBA" id="ARBA00005179"/>
    </source>
</evidence>
<evidence type="ECO:0000256" key="4">
    <source>
        <dbReference type="ARBA" id="ARBA00022617"/>
    </source>
</evidence>
<keyword evidence="6 10" id="KW-0560">Oxidoreductase</keyword>
<dbReference type="PANTHER" id="PTHR24305:SF166">
    <property type="entry name" value="CYTOCHROME P450 12A4, MITOCHONDRIAL-RELATED"/>
    <property type="match status" value="1"/>
</dbReference>
<keyword evidence="7 9" id="KW-0408">Iron</keyword>